<dbReference type="EMBL" id="QXEV01000028">
    <property type="protein sequence ID" value="RIA64957.1"/>
    <property type="molecule type" value="Genomic_DNA"/>
</dbReference>
<evidence type="ECO:0000313" key="4">
    <source>
        <dbReference type="EMBL" id="RIA64957.1"/>
    </source>
</evidence>
<proteinExistence type="predicted"/>
<dbReference type="Proteomes" id="UP000266506">
    <property type="component" value="Unassembled WGS sequence"/>
</dbReference>
<feature type="domain" description="Flavodoxin-like fold" evidence="3">
    <location>
        <begin position="8"/>
        <end position="152"/>
    </location>
</feature>
<dbReference type="InterPro" id="IPR003680">
    <property type="entry name" value="Flavodoxin_fold"/>
</dbReference>
<name>A0A397R0J4_9MOLU</name>
<keyword evidence="1" id="KW-0285">Flavoprotein</keyword>
<dbReference type="AlphaFoldDB" id="A0A397R0J4"/>
<dbReference type="SUPFAM" id="SSF52218">
    <property type="entry name" value="Flavoproteins"/>
    <property type="match status" value="1"/>
</dbReference>
<keyword evidence="2" id="KW-0288">FMN</keyword>
<dbReference type="Gene3D" id="3.40.50.360">
    <property type="match status" value="1"/>
</dbReference>
<dbReference type="InterPro" id="IPR029039">
    <property type="entry name" value="Flavoprotein-like_sf"/>
</dbReference>
<dbReference type="InterPro" id="IPR051796">
    <property type="entry name" value="ISF_SsuE-like"/>
</dbReference>
<dbReference type="OrthoDB" id="9805976at2"/>
<protein>
    <submittedName>
        <fullName evidence="4">Flavodoxin-like protein</fullName>
    </submittedName>
</protein>
<evidence type="ECO:0000259" key="3">
    <source>
        <dbReference type="Pfam" id="PF02525"/>
    </source>
</evidence>
<dbReference type="Pfam" id="PF02525">
    <property type="entry name" value="Flavodoxin_2"/>
    <property type="match status" value="1"/>
</dbReference>
<evidence type="ECO:0000256" key="1">
    <source>
        <dbReference type="ARBA" id="ARBA00022630"/>
    </source>
</evidence>
<comment type="caution">
    <text evidence="4">The sequence shown here is derived from an EMBL/GenBank/DDBJ whole genome shotgun (WGS) entry which is preliminary data.</text>
</comment>
<evidence type="ECO:0000256" key="2">
    <source>
        <dbReference type="ARBA" id="ARBA00022643"/>
    </source>
</evidence>
<sequence length="258" mass="29625">MWGNPGKKKVLVINGSPKQNKSSTMVITNAFIEGLKMSSDIDLEIINVQSLRIKPCIDCLSCWGRTEGECIIKDDDVAMVKEKILGADIIIESFPLFFFSMPGILKLLTDRLLSMMLTYRGHKPPEDGTSFHGLRYYDPNKRFIIISSCAYTEVDKVYDAVKAQFDYIVGKDGYYGIYVPQVKTLVELNSESKTNRFLEKFIQAGKQFMEEGSLDSETLKSLSKPPFSERAYKIFLDQFWQEEKKWKRHVPLKILKQC</sequence>
<dbReference type="PANTHER" id="PTHR43278:SF4">
    <property type="entry name" value="NAD(P)H-DEPENDENT FMN-CONTAINING OXIDOREDUCTASE YWQN-RELATED"/>
    <property type="match status" value="1"/>
</dbReference>
<organism evidence="4 5">
    <name type="scientific">Anaeroplasma bactoclasticum</name>
    <dbReference type="NCBI Taxonomy" id="2088"/>
    <lineage>
        <taxon>Bacteria</taxon>
        <taxon>Bacillati</taxon>
        <taxon>Mycoplasmatota</taxon>
        <taxon>Mollicutes</taxon>
        <taxon>Anaeroplasmatales</taxon>
        <taxon>Anaeroplasmataceae</taxon>
        <taxon>Anaeroplasma</taxon>
    </lineage>
</organism>
<accession>A0A397R0J4</accession>
<gene>
    <name evidence="4" type="ORF">EI71_01737</name>
</gene>
<evidence type="ECO:0000313" key="5">
    <source>
        <dbReference type="Proteomes" id="UP000266506"/>
    </source>
</evidence>
<reference evidence="4 5" key="1">
    <citation type="submission" date="2018-08" db="EMBL/GenBank/DDBJ databases">
        <title>Genomic Encyclopedia of Archaeal and Bacterial Type Strains, Phase II (KMG-II): from individual species to whole genera.</title>
        <authorList>
            <person name="Goeker M."/>
        </authorList>
    </citation>
    <scope>NUCLEOTIDE SEQUENCE [LARGE SCALE GENOMIC DNA]</scope>
    <source>
        <strain evidence="4 5">ATCC 27112</strain>
    </source>
</reference>
<keyword evidence="5" id="KW-1185">Reference proteome</keyword>
<dbReference type="InParanoid" id="A0A397R0J4"/>
<dbReference type="PANTHER" id="PTHR43278">
    <property type="entry name" value="NAD(P)H-DEPENDENT FMN-CONTAINING OXIDOREDUCTASE YWQN-RELATED"/>
    <property type="match status" value="1"/>
</dbReference>